<accession>A0A5S4WP82</accession>
<evidence type="ECO:0000313" key="2">
    <source>
        <dbReference type="Proteomes" id="UP000324853"/>
    </source>
</evidence>
<organism evidence="1 2">
    <name type="scientific">Bradyrhizobium cytisi</name>
    <dbReference type="NCBI Taxonomy" id="515489"/>
    <lineage>
        <taxon>Bacteria</taxon>
        <taxon>Pseudomonadati</taxon>
        <taxon>Pseudomonadota</taxon>
        <taxon>Alphaproteobacteria</taxon>
        <taxon>Hyphomicrobiales</taxon>
        <taxon>Nitrobacteraceae</taxon>
        <taxon>Bradyrhizobium</taxon>
    </lineage>
</organism>
<evidence type="ECO:0000313" key="1">
    <source>
        <dbReference type="EMBL" id="TYL83853.1"/>
    </source>
</evidence>
<protein>
    <submittedName>
        <fullName evidence="1">Uncharacterized protein</fullName>
    </submittedName>
</protein>
<dbReference type="RefSeq" id="WP_148752104.1">
    <property type="nucleotide sequence ID" value="NZ_VSSR01000025.1"/>
</dbReference>
<name>A0A5S4WP82_9BRAD</name>
<reference evidence="1 2" key="1">
    <citation type="submission" date="2019-08" db="EMBL/GenBank/DDBJ databases">
        <title>Bradyrhizobium hipponensis sp. nov., a rhizobium isolated from a Lupinus angustifolius root nodule in Tunisia.</title>
        <authorList>
            <person name="Off K."/>
            <person name="Rejili M."/>
            <person name="Mars M."/>
            <person name="Brachmann A."/>
            <person name="Marin M."/>
        </authorList>
    </citation>
    <scope>NUCLEOTIDE SEQUENCE [LARGE SCALE GENOMIC DNA]</scope>
    <source>
        <strain evidence="1 2">CTAW11</strain>
    </source>
</reference>
<gene>
    <name evidence="1" type="ORF">FXB38_17500</name>
</gene>
<sequence length="115" mass="12613">MFAHIPTVLLTLPLIFNVADTVPNFNIQRGCKVDSASASDPNAGMAATIKRCVDDEQRAKDQLQTQWPGFLASDRAMCMSVAVGEKADDNAMPPSYVELLTCLQDQQFARKLPKN</sequence>
<dbReference type="AlphaFoldDB" id="A0A5S4WP82"/>
<dbReference type="EMBL" id="VSSR01000025">
    <property type="protein sequence ID" value="TYL83853.1"/>
    <property type="molecule type" value="Genomic_DNA"/>
</dbReference>
<dbReference type="Proteomes" id="UP000324853">
    <property type="component" value="Unassembled WGS sequence"/>
</dbReference>
<comment type="caution">
    <text evidence="1">The sequence shown here is derived from an EMBL/GenBank/DDBJ whole genome shotgun (WGS) entry which is preliminary data.</text>
</comment>
<keyword evidence="2" id="KW-1185">Reference proteome</keyword>
<dbReference type="OrthoDB" id="7960860at2"/>
<proteinExistence type="predicted"/>